<name>A0A0F9K4B7_9ZZZZ</name>
<sequence length="138" mass="16159">MEIKLPFENKSERGNYFGHKVCYKCNQVYDARFPMCINCGSDVWGNLRTYENVDGKIYVNKKNVEDFQKVMYIKFGEINLKGATWNSTFTEKMKKYKFKKDDLVILHISIPESNVVSLMNIEPITQEGIKQIIKEAEK</sequence>
<gene>
    <name evidence="1" type="ORF">LCGC14_1747330</name>
</gene>
<evidence type="ECO:0000313" key="1">
    <source>
        <dbReference type="EMBL" id="KKM06113.1"/>
    </source>
</evidence>
<proteinExistence type="predicted"/>
<protein>
    <submittedName>
        <fullName evidence="1">Uncharacterized protein</fullName>
    </submittedName>
</protein>
<comment type="caution">
    <text evidence="1">The sequence shown here is derived from an EMBL/GenBank/DDBJ whole genome shotgun (WGS) entry which is preliminary data.</text>
</comment>
<dbReference type="EMBL" id="LAZR01016071">
    <property type="protein sequence ID" value="KKM06113.1"/>
    <property type="molecule type" value="Genomic_DNA"/>
</dbReference>
<accession>A0A0F9K4B7</accession>
<reference evidence="1" key="1">
    <citation type="journal article" date="2015" name="Nature">
        <title>Complex archaea that bridge the gap between prokaryotes and eukaryotes.</title>
        <authorList>
            <person name="Spang A."/>
            <person name="Saw J.H."/>
            <person name="Jorgensen S.L."/>
            <person name="Zaremba-Niedzwiedzka K."/>
            <person name="Martijn J."/>
            <person name="Lind A.E."/>
            <person name="van Eijk R."/>
            <person name="Schleper C."/>
            <person name="Guy L."/>
            <person name="Ettema T.J."/>
        </authorList>
    </citation>
    <scope>NUCLEOTIDE SEQUENCE</scope>
</reference>
<organism evidence="1">
    <name type="scientific">marine sediment metagenome</name>
    <dbReference type="NCBI Taxonomy" id="412755"/>
    <lineage>
        <taxon>unclassified sequences</taxon>
        <taxon>metagenomes</taxon>
        <taxon>ecological metagenomes</taxon>
    </lineage>
</organism>
<dbReference type="AlphaFoldDB" id="A0A0F9K4B7"/>